<evidence type="ECO:0000313" key="2">
    <source>
        <dbReference type="Proteomes" id="UP000076584"/>
    </source>
</evidence>
<reference evidence="1 2" key="1">
    <citation type="submission" date="2015-06" db="EMBL/GenBank/DDBJ databases">
        <title>Survival trade-offs in plant roots during colonization by closely related pathogenic and mutualistic fungi.</title>
        <authorList>
            <person name="Hacquard S."/>
            <person name="Kracher B."/>
            <person name="Hiruma K."/>
            <person name="Weinman A."/>
            <person name="Muench P."/>
            <person name="Garrido Oter R."/>
            <person name="Ver Loren van Themaat E."/>
            <person name="Dallerey J.-F."/>
            <person name="Damm U."/>
            <person name="Henrissat B."/>
            <person name="Lespinet O."/>
            <person name="Thon M."/>
            <person name="Kemen E."/>
            <person name="McHardy A.C."/>
            <person name="Schulze-Lefert P."/>
            <person name="O'Connell R.J."/>
        </authorList>
    </citation>
    <scope>NUCLEOTIDE SEQUENCE [LARGE SCALE GENOMIC DNA]</scope>
    <source>
        <strain evidence="1 2">MAFF 238704</strain>
    </source>
</reference>
<dbReference type="AlphaFoldDB" id="A0A161WKR4"/>
<dbReference type="Proteomes" id="UP000076584">
    <property type="component" value="Unassembled WGS sequence"/>
</dbReference>
<sequence length="210" mass="23036">LCCCHSPQSPAAQQRGRRLSVLSAQKSPSWNPKFRCGALSLPRLPAVLPPAQDRILREGSTADASALPNRAEYRHALHQWHTPTKVSHAEFPLSAVSFQAPFPSLCVVVVVVVVFSFFQAHSLITPVPGNPLCPPLIVPRSSREETVRPPAGVPVPLFSFSFFHPFQNKRLLRPSHAFLPLQFCPALPILSLFVGNVGSFPTRHMENSVA</sequence>
<comment type="caution">
    <text evidence="1">The sequence shown here is derived from an EMBL/GenBank/DDBJ whole genome shotgun (WGS) entry which is preliminary data.</text>
</comment>
<organism evidence="1 2">
    <name type="scientific">Colletotrichum incanum</name>
    <name type="common">Soybean anthracnose fungus</name>
    <dbReference type="NCBI Taxonomy" id="1573173"/>
    <lineage>
        <taxon>Eukaryota</taxon>
        <taxon>Fungi</taxon>
        <taxon>Dikarya</taxon>
        <taxon>Ascomycota</taxon>
        <taxon>Pezizomycotina</taxon>
        <taxon>Sordariomycetes</taxon>
        <taxon>Hypocreomycetidae</taxon>
        <taxon>Glomerellales</taxon>
        <taxon>Glomerellaceae</taxon>
        <taxon>Colletotrichum</taxon>
        <taxon>Colletotrichum spaethianum species complex</taxon>
    </lineage>
</organism>
<evidence type="ECO:0000313" key="1">
    <source>
        <dbReference type="EMBL" id="KZL85238.1"/>
    </source>
</evidence>
<gene>
    <name evidence="1" type="ORF">CI238_08128</name>
</gene>
<feature type="non-terminal residue" evidence="1">
    <location>
        <position position="1"/>
    </location>
</feature>
<name>A0A161WKR4_COLIC</name>
<dbReference type="EMBL" id="LFIW01000709">
    <property type="protein sequence ID" value="KZL85238.1"/>
    <property type="molecule type" value="Genomic_DNA"/>
</dbReference>
<proteinExistence type="predicted"/>
<keyword evidence="2" id="KW-1185">Reference proteome</keyword>
<accession>A0A161WKR4</accession>
<protein>
    <submittedName>
        <fullName evidence="1">Uncharacterized protein</fullName>
    </submittedName>
</protein>